<protein>
    <recommendedName>
        <fullName evidence="4">Lipoprotein</fullName>
    </recommendedName>
</protein>
<gene>
    <name evidence="2" type="ORF">H8S09_00825</name>
</gene>
<evidence type="ECO:0008006" key="4">
    <source>
        <dbReference type="Google" id="ProtNLM"/>
    </source>
</evidence>
<organism evidence="2 3">
    <name type="scientific">Coprococcus hominis</name>
    <name type="common">ex Liu et al. 2022</name>
    <dbReference type="NCBI Taxonomy" id="2763039"/>
    <lineage>
        <taxon>Bacteria</taxon>
        <taxon>Bacillati</taxon>
        <taxon>Bacillota</taxon>
        <taxon>Clostridia</taxon>
        <taxon>Lachnospirales</taxon>
        <taxon>Lachnospiraceae</taxon>
        <taxon>Coprococcus</taxon>
    </lineage>
</organism>
<evidence type="ECO:0000256" key="1">
    <source>
        <dbReference type="SAM" id="SignalP"/>
    </source>
</evidence>
<evidence type="ECO:0000313" key="2">
    <source>
        <dbReference type="EMBL" id="MBC5661449.1"/>
    </source>
</evidence>
<sequence length="284" mass="31495">MQKFRKWIYSLCILTGLLAVCTACGKADSQPKEETTEVVTDGPVSGPEDFKRLGMIIDVASSNMVKDVSYEIKNKEIACIKFVYNGIDCQFLASAVYSDFDLAGVTNTGTGDMLVSGVQGYNATYYKLNPGRVVFWSDTNIHYCLYIYVTAEDSVVDSILPLLSFEDHYDEREDVIEHAEAESKAFAQQIITVFQNKDVNGLSEILNYPQELGSGESIANIDELMAIPADQIFTDKLLEAVGTDAIDNLRKSRDGDAWLIGSASKNIYFRMTSDGVYKIVKINN</sequence>
<feature type="signal peptide" evidence="1">
    <location>
        <begin position="1"/>
        <end position="25"/>
    </location>
</feature>
<dbReference type="EMBL" id="JACOOX010000001">
    <property type="protein sequence ID" value="MBC5661449.1"/>
    <property type="molecule type" value="Genomic_DNA"/>
</dbReference>
<keyword evidence="1" id="KW-0732">Signal</keyword>
<proteinExistence type="predicted"/>
<keyword evidence="3" id="KW-1185">Reference proteome</keyword>
<feature type="chain" id="PRO_5039504669" description="Lipoprotein" evidence="1">
    <location>
        <begin position="26"/>
        <end position="284"/>
    </location>
</feature>
<dbReference type="AlphaFoldDB" id="A0A8I0DSM0"/>
<accession>A0A8I0DSM0</accession>
<dbReference type="RefSeq" id="WP_117807980.1">
    <property type="nucleotide sequence ID" value="NZ_JACOOX010000001.1"/>
</dbReference>
<comment type="caution">
    <text evidence="2">The sequence shown here is derived from an EMBL/GenBank/DDBJ whole genome shotgun (WGS) entry which is preliminary data.</text>
</comment>
<dbReference type="Proteomes" id="UP000615234">
    <property type="component" value="Unassembled WGS sequence"/>
</dbReference>
<name>A0A8I0DSM0_9FIRM</name>
<evidence type="ECO:0000313" key="3">
    <source>
        <dbReference type="Proteomes" id="UP000615234"/>
    </source>
</evidence>
<reference evidence="2 3" key="1">
    <citation type="submission" date="2020-08" db="EMBL/GenBank/DDBJ databases">
        <title>Genome public.</title>
        <authorList>
            <person name="Liu C."/>
            <person name="Sun Q."/>
        </authorList>
    </citation>
    <scope>NUCLEOTIDE SEQUENCE [LARGE SCALE GENOMIC DNA]</scope>
    <source>
        <strain evidence="2 3">NSJ-10</strain>
    </source>
</reference>